<proteinExistence type="inferred from homology"/>
<feature type="domain" description="Helicase C-terminal" evidence="11">
    <location>
        <begin position="262"/>
        <end position="420"/>
    </location>
</feature>
<dbReference type="SMART" id="SM00487">
    <property type="entry name" value="DEXDc"/>
    <property type="match status" value="1"/>
</dbReference>
<comment type="caution">
    <text evidence="12">The sequence shown here is derived from an EMBL/GenBank/DDBJ whole genome shotgun (WGS) entry which is preliminary data.</text>
</comment>
<dbReference type="InterPro" id="IPR045628">
    <property type="entry name" value="Lhr_WH_dom"/>
</dbReference>
<keyword evidence="1" id="KW-0547">Nucleotide-binding</keyword>
<dbReference type="InterPro" id="IPR027417">
    <property type="entry name" value="P-loop_NTPase"/>
</dbReference>
<dbReference type="AlphaFoldDB" id="A0A370GFL2"/>
<dbReference type="PROSITE" id="PS51192">
    <property type="entry name" value="HELICASE_ATP_BIND_1"/>
    <property type="match status" value="1"/>
</dbReference>
<protein>
    <submittedName>
        <fullName evidence="12">Lhr-like helicase</fullName>
    </submittedName>
</protein>
<dbReference type="PANTHER" id="PTHR47962">
    <property type="entry name" value="ATP-DEPENDENT HELICASE LHR-RELATED-RELATED"/>
    <property type="match status" value="1"/>
</dbReference>
<keyword evidence="8" id="KW-0413">Isomerase</keyword>
<dbReference type="SMART" id="SM00382">
    <property type="entry name" value="AAA"/>
    <property type="match status" value="1"/>
</dbReference>
<dbReference type="InterPro" id="IPR052511">
    <property type="entry name" value="ATP-dep_Helicase"/>
</dbReference>
<dbReference type="SUPFAM" id="SSF52540">
    <property type="entry name" value="P-loop containing nucleoside triphosphate hydrolases"/>
    <property type="match status" value="1"/>
</dbReference>
<organism evidence="12 13">
    <name type="scientific">Aquicella lusitana</name>
    <dbReference type="NCBI Taxonomy" id="254246"/>
    <lineage>
        <taxon>Bacteria</taxon>
        <taxon>Pseudomonadati</taxon>
        <taxon>Pseudomonadota</taxon>
        <taxon>Gammaproteobacteria</taxon>
        <taxon>Legionellales</taxon>
        <taxon>Coxiellaceae</taxon>
        <taxon>Aquicella</taxon>
    </lineage>
</organism>
<keyword evidence="6" id="KW-0238">DNA-binding</keyword>
<dbReference type="EMBL" id="QQAX01000014">
    <property type="protein sequence ID" value="RDI42602.1"/>
    <property type="molecule type" value="Genomic_DNA"/>
</dbReference>
<keyword evidence="5" id="KW-0067">ATP-binding</keyword>
<dbReference type="InterPro" id="IPR003593">
    <property type="entry name" value="AAA+_ATPase"/>
</dbReference>
<dbReference type="Pfam" id="PF08494">
    <property type="entry name" value="DEAD_assoc"/>
    <property type="match status" value="1"/>
</dbReference>
<dbReference type="Pfam" id="PF19306">
    <property type="entry name" value="WHD_Lhr"/>
    <property type="match status" value="1"/>
</dbReference>
<keyword evidence="3" id="KW-0378">Hydrolase</keyword>
<accession>A0A370GFL2</accession>
<evidence type="ECO:0000256" key="2">
    <source>
        <dbReference type="ARBA" id="ARBA00022763"/>
    </source>
</evidence>
<keyword evidence="13" id="KW-1185">Reference proteome</keyword>
<dbReference type="GO" id="GO:0006281">
    <property type="term" value="P:DNA repair"/>
    <property type="evidence" value="ECO:0007669"/>
    <property type="project" value="UniProtKB-KW"/>
</dbReference>
<dbReference type="PANTHER" id="PTHR47962:SF5">
    <property type="entry name" value="ATP-DEPENDENT HELICASE LHR-RELATED"/>
    <property type="match status" value="1"/>
</dbReference>
<dbReference type="CDD" id="cd17922">
    <property type="entry name" value="DEXHc_LHR-like"/>
    <property type="match status" value="1"/>
</dbReference>
<dbReference type="PIRSF" id="PIRSF037307">
    <property type="entry name" value="Lhr-like_helic_prd"/>
    <property type="match status" value="1"/>
</dbReference>
<dbReference type="SMART" id="SM00490">
    <property type="entry name" value="HELICc"/>
    <property type="match status" value="1"/>
</dbReference>
<gene>
    <name evidence="12" type="ORF">C8D86_11473</name>
</gene>
<dbReference type="Pfam" id="PF00271">
    <property type="entry name" value="Helicase_C"/>
    <property type="match status" value="1"/>
</dbReference>
<evidence type="ECO:0000256" key="6">
    <source>
        <dbReference type="ARBA" id="ARBA00023125"/>
    </source>
</evidence>
<evidence type="ECO:0000259" key="11">
    <source>
        <dbReference type="PROSITE" id="PS51194"/>
    </source>
</evidence>
<dbReference type="GO" id="GO:0005524">
    <property type="term" value="F:ATP binding"/>
    <property type="evidence" value="ECO:0007669"/>
    <property type="project" value="UniProtKB-KW"/>
</dbReference>
<dbReference type="Proteomes" id="UP000254720">
    <property type="component" value="Unassembled WGS sequence"/>
</dbReference>
<dbReference type="GO" id="GO:0003677">
    <property type="term" value="F:DNA binding"/>
    <property type="evidence" value="ECO:0007669"/>
    <property type="project" value="UniProtKB-KW"/>
</dbReference>
<evidence type="ECO:0000256" key="4">
    <source>
        <dbReference type="ARBA" id="ARBA00022806"/>
    </source>
</evidence>
<evidence type="ECO:0000256" key="8">
    <source>
        <dbReference type="ARBA" id="ARBA00023235"/>
    </source>
</evidence>
<dbReference type="InterPro" id="IPR011545">
    <property type="entry name" value="DEAD/DEAH_box_helicase_dom"/>
</dbReference>
<name>A0A370GFL2_9COXI</name>
<keyword evidence="2" id="KW-0227">DNA damage</keyword>
<evidence type="ECO:0000313" key="12">
    <source>
        <dbReference type="EMBL" id="RDI42602.1"/>
    </source>
</evidence>
<reference evidence="12 13" key="1">
    <citation type="submission" date="2018-07" db="EMBL/GenBank/DDBJ databases">
        <title>Genomic Encyclopedia of Type Strains, Phase IV (KMG-IV): sequencing the most valuable type-strain genomes for metagenomic binning, comparative biology and taxonomic classification.</title>
        <authorList>
            <person name="Goeker M."/>
        </authorList>
    </citation>
    <scope>NUCLEOTIDE SEQUENCE [LARGE SCALE GENOMIC DNA]</scope>
    <source>
        <strain evidence="12 13">DSM 16500</strain>
    </source>
</reference>
<keyword evidence="7" id="KW-0234">DNA repair</keyword>
<evidence type="ECO:0000313" key="13">
    <source>
        <dbReference type="Proteomes" id="UP000254720"/>
    </source>
</evidence>
<sequence length="934" mass="103936">MLPNKTESLDWAHPLVRDWFTSEIGWPTEPQQHGWPHILAGRTTLISAPTGSGKTLAAFLACIDRLVRQSLSGNLPEQTQVIYISPLKALSNDIQKNLMAPLNQIRKLAEERGFNMQEIRIALRTGDTLPRDRQTMLKKPPHILVTTPESLYILLTAEKSRAMLSDIKTVIVDEIHALANNKRGSHLALSLERLDALIQYSPVRIGLSATQKPIELVARFLAGSKRPLPQIVNIGHARHLELAIETPVSELGAVASNEMWDEIYDRIAELAKQNRSTLVFVNTRRLSERIAHHLAERLGDDQVAAHHGSLSRKIRHTVESKLKQGELKVLVATASLELGIDIGTVDLVCQIGSPRAIAIALQRVGRAGHWHGAISRGRFFVTTRDELMECAALLYAIQQGDLDRLIIPEQPIDVLTQQIIAICATGEWREKDLFELTRRAYPYRNLSRDTFNTVLEMLSEGVAGSRGRYGAYLFRDRVNGLVKPRRGIRMTAIMNGGAIPENGLFTVIAEPNNVMVGTLDEDFAVESNRGDIILLGTTSWQIKRIESAAGRVLVENAHGAPPSVPFWRGEAPARTDELSWYVSDLRQKLNDRLPNAEISHEDIKKHPKSSAAIAWLKKHCGLDTAGAEQLIDYLVQGRAILGAVPTQQTVIAERFFDEGGGMQLIIHAPFGARINKAWGLALRKRFCRSFNFELQAAATDNGLNIALAEQHSFPLTDVFQFLHPHSTKEVLTQAVLQAPLFTTRWRWTATRSLALVRFRYGKKIPPNIQRMLSDDLLAAVFPDAAACQDNLGGRDIELPDHPLINEAIKDTLTEALDLDGFLSVLNGIGNGSIQCLAIDTPVPSPFSHEILNANPYAFLDDAPLEERRARAVEMRRILPESVLQEAGKLDQAAIDEVQREVWPDIRNADELHDLLQTLIAFPQPDTFTERPLTG</sequence>
<evidence type="ECO:0000259" key="10">
    <source>
        <dbReference type="PROSITE" id="PS51192"/>
    </source>
</evidence>
<dbReference type="RefSeq" id="WP_232058696.1">
    <property type="nucleotide sequence ID" value="NZ_LR699115.1"/>
</dbReference>
<dbReference type="CDD" id="cd18796">
    <property type="entry name" value="SF2_C_LHR"/>
    <property type="match status" value="1"/>
</dbReference>
<evidence type="ECO:0000256" key="7">
    <source>
        <dbReference type="ARBA" id="ARBA00023204"/>
    </source>
</evidence>
<dbReference type="Gene3D" id="3.40.50.300">
    <property type="entry name" value="P-loop containing nucleotide triphosphate hydrolases"/>
    <property type="match status" value="2"/>
</dbReference>
<dbReference type="InterPro" id="IPR001650">
    <property type="entry name" value="Helicase_C-like"/>
</dbReference>
<comment type="similarity">
    <text evidence="9">Belongs to the Lhr helicase family. Lhr-Core subfamily.</text>
</comment>
<feature type="domain" description="Helicase ATP-binding" evidence="10">
    <location>
        <begin position="35"/>
        <end position="229"/>
    </location>
</feature>
<dbReference type="PROSITE" id="PS51194">
    <property type="entry name" value="HELICASE_CTER"/>
    <property type="match status" value="1"/>
</dbReference>
<evidence type="ECO:0000256" key="3">
    <source>
        <dbReference type="ARBA" id="ARBA00022801"/>
    </source>
</evidence>
<dbReference type="Pfam" id="PF00270">
    <property type="entry name" value="DEAD"/>
    <property type="match status" value="1"/>
</dbReference>
<dbReference type="InterPro" id="IPR014001">
    <property type="entry name" value="Helicase_ATP-bd"/>
</dbReference>
<dbReference type="GO" id="GO:0016887">
    <property type="term" value="F:ATP hydrolysis activity"/>
    <property type="evidence" value="ECO:0007669"/>
    <property type="project" value="TreeGrafter"/>
</dbReference>
<dbReference type="InterPro" id="IPR017170">
    <property type="entry name" value="Lhr-like"/>
</dbReference>
<dbReference type="InterPro" id="IPR013701">
    <property type="entry name" value="Lhr-like_DEAD/DEAH_assoc"/>
</dbReference>
<keyword evidence="4 12" id="KW-0347">Helicase</keyword>
<evidence type="ECO:0000256" key="1">
    <source>
        <dbReference type="ARBA" id="ARBA00022741"/>
    </source>
</evidence>
<evidence type="ECO:0000256" key="9">
    <source>
        <dbReference type="ARBA" id="ARBA00093467"/>
    </source>
</evidence>
<dbReference type="GO" id="GO:0004386">
    <property type="term" value="F:helicase activity"/>
    <property type="evidence" value="ECO:0007669"/>
    <property type="project" value="UniProtKB-KW"/>
</dbReference>
<evidence type="ECO:0000256" key="5">
    <source>
        <dbReference type="ARBA" id="ARBA00022840"/>
    </source>
</evidence>